<evidence type="ECO:0000313" key="3">
    <source>
        <dbReference type="Proteomes" id="UP001194580"/>
    </source>
</evidence>
<dbReference type="AlphaFoldDB" id="A0AAD4DG08"/>
<feature type="region of interest" description="Disordered" evidence="1">
    <location>
        <begin position="300"/>
        <end position="330"/>
    </location>
</feature>
<sequence length="404" mass="43502">MLRERVLSIGIRTYHQEMSSFLDRRPIPLPWHTLAMVHLRAQSVACEEIEARYCGFGDIGSGGLRGALKDFRRTCVITETGENVDKQKNEDGDKEEVGVKEGGGKVETEEGMVVPGGGLCLEYYSANATALQEHHLNALDDHWQLHLKNRLLGVRNSIGGGSGGAGARVDTSTSALSKAAPAIKVGHDYTEFLLAVDQVRRGYLESCIPSPEALSVLENLDEMQQSESILFLKTLAAAAPPPNTQITPTHVTNAATDTGTPSQQQQQSQTASGKGLPSKRYSITNHPTVALNGRELMIHPASGDDSRITTGGTNSGGSSLSRMNTSAEAPTELEQQIADILSLKRRGKDLRSASSVKTSCQSTFREHVAGLVDTLYPMARRLLSVGLVLQMFFACGAFEVGVRS</sequence>
<keyword evidence="3" id="KW-1185">Reference proteome</keyword>
<dbReference type="Proteomes" id="UP001194580">
    <property type="component" value="Unassembled WGS sequence"/>
</dbReference>
<protein>
    <submittedName>
        <fullName evidence="2">Uncharacterized protein</fullName>
    </submittedName>
</protein>
<evidence type="ECO:0000313" key="2">
    <source>
        <dbReference type="EMBL" id="KAG0275894.1"/>
    </source>
</evidence>
<feature type="compositionally biased region" description="Low complexity" evidence="1">
    <location>
        <begin position="309"/>
        <end position="321"/>
    </location>
</feature>
<comment type="caution">
    <text evidence="2">The sequence shown here is derived from an EMBL/GenBank/DDBJ whole genome shotgun (WGS) entry which is preliminary data.</text>
</comment>
<feature type="compositionally biased region" description="Polar residues" evidence="1">
    <location>
        <begin position="244"/>
        <end position="261"/>
    </location>
</feature>
<gene>
    <name evidence="2" type="ORF">BGZ95_008253</name>
</gene>
<accession>A0AAD4DG08</accession>
<name>A0AAD4DG08_9FUNG</name>
<evidence type="ECO:0000256" key="1">
    <source>
        <dbReference type="SAM" id="MobiDB-lite"/>
    </source>
</evidence>
<reference evidence="2" key="1">
    <citation type="journal article" date="2020" name="Fungal Divers.">
        <title>Resolving the Mortierellaceae phylogeny through synthesis of multi-gene phylogenetics and phylogenomics.</title>
        <authorList>
            <person name="Vandepol N."/>
            <person name="Liber J."/>
            <person name="Desiro A."/>
            <person name="Na H."/>
            <person name="Kennedy M."/>
            <person name="Barry K."/>
            <person name="Grigoriev I.V."/>
            <person name="Miller A.N."/>
            <person name="O'Donnell K."/>
            <person name="Stajich J.E."/>
            <person name="Bonito G."/>
        </authorList>
    </citation>
    <scope>NUCLEOTIDE SEQUENCE</scope>
    <source>
        <strain evidence="2">NRRL 28262</strain>
    </source>
</reference>
<proteinExistence type="predicted"/>
<dbReference type="EMBL" id="JAAAIL010000426">
    <property type="protein sequence ID" value="KAG0275894.1"/>
    <property type="molecule type" value="Genomic_DNA"/>
</dbReference>
<organism evidence="2 3">
    <name type="scientific">Linnemannia exigua</name>
    <dbReference type="NCBI Taxonomy" id="604196"/>
    <lineage>
        <taxon>Eukaryota</taxon>
        <taxon>Fungi</taxon>
        <taxon>Fungi incertae sedis</taxon>
        <taxon>Mucoromycota</taxon>
        <taxon>Mortierellomycotina</taxon>
        <taxon>Mortierellomycetes</taxon>
        <taxon>Mortierellales</taxon>
        <taxon>Mortierellaceae</taxon>
        <taxon>Linnemannia</taxon>
    </lineage>
</organism>
<feature type="region of interest" description="Disordered" evidence="1">
    <location>
        <begin position="241"/>
        <end position="282"/>
    </location>
</feature>